<dbReference type="Proteomes" id="UP000245283">
    <property type="component" value="Unassembled WGS sequence"/>
</dbReference>
<dbReference type="EMBL" id="QETB01000001">
    <property type="protein sequence ID" value="PWF27677.1"/>
    <property type="molecule type" value="Genomic_DNA"/>
</dbReference>
<proteinExistence type="predicted"/>
<gene>
    <name evidence="2" type="ORF">DD236_04700</name>
</gene>
<feature type="transmembrane region" description="Helical" evidence="1">
    <location>
        <begin position="6"/>
        <end position="27"/>
    </location>
</feature>
<keyword evidence="1" id="KW-0472">Membrane</keyword>
<feature type="transmembrane region" description="Helical" evidence="1">
    <location>
        <begin position="36"/>
        <end position="57"/>
    </location>
</feature>
<dbReference type="RefSeq" id="WP_109093173.1">
    <property type="nucleotide sequence ID" value="NZ_CAMELQ010000031.1"/>
</dbReference>
<evidence type="ECO:0000256" key="1">
    <source>
        <dbReference type="SAM" id="Phobius"/>
    </source>
</evidence>
<feature type="transmembrane region" description="Helical" evidence="1">
    <location>
        <begin position="77"/>
        <end position="97"/>
    </location>
</feature>
<sequence>MNKAVRPLSLALVAYSTLLVIVGWVAVGQTGFSREFIASIVLATVGLAVMYFGHWHRNVWYLGAGTATVLLLCPTPLGLWPMIIGIVLAVAFFWIAYQDSSGGKMTW</sequence>
<name>A0A2V1KDX6_9ACTO</name>
<comment type="caution">
    <text evidence="2">The sequence shown here is derived from an EMBL/GenBank/DDBJ whole genome shotgun (WGS) entry which is preliminary data.</text>
</comment>
<reference evidence="3" key="1">
    <citation type="submission" date="2018-05" db="EMBL/GenBank/DDBJ databases">
        <authorList>
            <person name="Li Y."/>
        </authorList>
    </citation>
    <scope>NUCLEOTIDE SEQUENCE [LARGE SCALE GENOMIC DNA]</scope>
    <source>
        <strain evidence="3">sk1b4</strain>
    </source>
</reference>
<organism evidence="2 3">
    <name type="scientific">Ancrocorticia populi</name>
    <dbReference type="NCBI Taxonomy" id="2175228"/>
    <lineage>
        <taxon>Bacteria</taxon>
        <taxon>Bacillati</taxon>
        <taxon>Actinomycetota</taxon>
        <taxon>Actinomycetes</taxon>
        <taxon>Actinomycetales</taxon>
        <taxon>Actinomycetaceae</taxon>
        <taxon>Ancrocorticia</taxon>
    </lineage>
</organism>
<dbReference type="AlphaFoldDB" id="A0A2V1KDX6"/>
<evidence type="ECO:0000313" key="3">
    <source>
        <dbReference type="Proteomes" id="UP000245283"/>
    </source>
</evidence>
<keyword evidence="3" id="KW-1185">Reference proteome</keyword>
<evidence type="ECO:0000313" key="2">
    <source>
        <dbReference type="EMBL" id="PWF27677.1"/>
    </source>
</evidence>
<protein>
    <submittedName>
        <fullName evidence="2">Uncharacterized protein</fullName>
    </submittedName>
</protein>
<dbReference type="OrthoDB" id="3267149at2"/>
<accession>A0A2V1KDX6</accession>
<keyword evidence="1" id="KW-0812">Transmembrane</keyword>
<keyword evidence="1" id="KW-1133">Transmembrane helix</keyword>